<keyword evidence="7" id="KW-0594">Phospholipid biosynthesis</keyword>
<evidence type="ECO:0000256" key="2">
    <source>
        <dbReference type="ARBA" id="ARBA00005983"/>
    </source>
</evidence>
<dbReference type="PANTHER" id="PTHR12358">
    <property type="entry name" value="SPHINGOSINE KINASE"/>
    <property type="match status" value="1"/>
</dbReference>
<evidence type="ECO:0000256" key="6">
    <source>
        <dbReference type="ARBA" id="ARBA00022840"/>
    </source>
</evidence>
<keyword evidence="5 11" id="KW-0418">Kinase</keyword>
<dbReference type="Proteomes" id="UP001203761">
    <property type="component" value="Unassembled WGS sequence"/>
</dbReference>
<dbReference type="Pfam" id="PF19279">
    <property type="entry name" value="YegS_C"/>
    <property type="match status" value="1"/>
</dbReference>
<keyword evidence="9" id="KW-0812">Transmembrane</keyword>
<dbReference type="InterPro" id="IPR001206">
    <property type="entry name" value="Diacylglycerol_kinase_cat_dom"/>
</dbReference>
<comment type="caution">
    <text evidence="11">The sequence shown here is derived from an EMBL/GenBank/DDBJ whole genome shotgun (WGS) entry which is preliminary data.</text>
</comment>
<keyword evidence="7" id="KW-0443">Lipid metabolism</keyword>
<organism evidence="11 12">
    <name type="scientific">Brachybacterium equifaecis</name>
    <dbReference type="NCBI Taxonomy" id="2910770"/>
    <lineage>
        <taxon>Bacteria</taxon>
        <taxon>Bacillati</taxon>
        <taxon>Actinomycetota</taxon>
        <taxon>Actinomycetes</taxon>
        <taxon>Micrococcales</taxon>
        <taxon>Dermabacteraceae</taxon>
        <taxon>Brachybacterium</taxon>
    </lineage>
</organism>
<accession>A0ABT0QYE8</accession>
<keyword evidence="4" id="KW-0547">Nucleotide-binding</keyword>
<protein>
    <submittedName>
        <fullName evidence="11">Sphingosine kinase</fullName>
    </submittedName>
</protein>
<proteinExistence type="inferred from homology"/>
<keyword evidence="3" id="KW-0808">Transferase</keyword>
<comment type="similarity">
    <text evidence="2">Belongs to the diacylglycerol/lipid kinase family.</text>
</comment>
<evidence type="ECO:0000256" key="5">
    <source>
        <dbReference type="ARBA" id="ARBA00022777"/>
    </source>
</evidence>
<keyword evidence="12" id="KW-1185">Reference proteome</keyword>
<dbReference type="RefSeq" id="WP_249736640.1">
    <property type="nucleotide sequence ID" value="NZ_JAKNCJ010000001.1"/>
</dbReference>
<evidence type="ECO:0000313" key="11">
    <source>
        <dbReference type="EMBL" id="MCL6422544.1"/>
    </source>
</evidence>
<dbReference type="SMART" id="SM00046">
    <property type="entry name" value="DAGKc"/>
    <property type="match status" value="1"/>
</dbReference>
<dbReference type="Gene3D" id="2.60.200.40">
    <property type="match status" value="1"/>
</dbReference>
<name>A0ABT0QYE8_9MICO</name>
<dbReference type="EMBL" id="JAKNCJ010000001">
    <property type="protein sequence ID" value="MCL6422544.1"/>
    <property type="molecule type" value="Genomic_DNA"/>
</dbReference>
<keyword evidence="6" id="KW-0067">ATP-binding</keyword>
<feature type="transmembrane region" description="Helical" evidence="9">
    <location>
        <begin position="6"/>
        <end position="29"/>
    </location>
</feature>
<gene>
    <name evidence="11" type="ORF">Bequi_03950</name>
</gene>
<evidence type="ECO:0000256" key="8">
    <source>
        <dbReference type="ARBA" id="ARBA00023264"/>
    </source>
</evidence>
<sequence>MSTEHILAIVSIALSAIVVILLIAVLMLLRAHRRDISRLAAQQSEAARAASVERREMVAAGQGGQLLAGHRQHGIAQAAGGAALDVPPVAFARIAVVMNPSKHDDPEQFRERARRAAERIDARLDLHFYDTTVEDPGYGQALEAIEDGSDLVIAAGGDGTVRMVASALAHAEARMGIIPAGTGNLLARNLEIPLDNVEKALRTAVEGVDKPIDVGWMRTGLTARDLEVSDPQIFLVIAGVGADAEVIGATDSGMKKRIGWIAYVLAGLNKIAGHAFQARLTLPGQAPKTVAARTVLIGNVGKLPAGIVLMPDAAIDNAQLELMVLSWRGPAGLGQILTKIVNPRARTHPKLSTMERGLTTAVEVITSKPQPIQLDGDTAEKATHIRAEVDPGAITMRVGAQRAEKQK</sequence>
<dbReference type="PROSITE" id="PS50146">
    <property type="entry name" value="DAGK"/>
    <property type="match status" value="1"/>
</dbReference>
<dbReference type="InterPro" id="IPR045540">
    <property type="entry name" value="YegS/DAGK_C"/>
</dbReference>
<comment type="cofactor">
    <cofactor evidence="1">
        <name>Mg(2+)</name>
        <dbReference type="ChEBI" id="CHEBI:18420"/>
    </cofactor>
</comment>
<evidence type="ECO:0000256" key="7">
    <source>
        <dbReference type="ARBA" id="ARBA00023209"/>
    </source>
</evidence>
<dbReference type="InterPro" id="IPR016064">
    <property type="entry name" value="NAD/diacylglycerol_kinase_sf"/>
</dbReference>
<keyword evidence="7" id="KW-0444">Lipid biosynthesis</keyword>
<evidence type="ECO:0000256" key="1">
    <source>
        <dbReference type="ARBA" id="ARBA00001946"/>
    </source>
</evidence>
<dbReference type="Pfam" id="PF00781">
    <property type="entry name" value="DAGK_cat"/>
    <property type="match status" value="1"/>
</dbReference>
<evidence type="ECO:0000256" key="9">
    <source>
        <dbReference type="SAM" id="Phobius"/>
    </source>
</evidence>
<dbReference type="Gene3D" id="3.40.50.10330">
    <property type="entry name" value="Probable inorganic polyphosphate/atp-NAD kinase, domain 1"/>
    <property type="match status" value="1"/>
</dbReference>
<dbReference type="InterPro" id="IPR017438">
    <property type="entry name" value="ATP-NAD_kinase_N"/>
</dbReference>
<dbReference type="InterPro" id="IPR050187">
    <property type="entry name" value="Lipid_Phosphate_FormReg"/>
</dbReference>
<dbReference type="SUPFAM" id="SSF111331">
    <property type="entry name" value="NAD kinase/diacylglycerol kinase-like"/>
    <property type="match status" value="1"/>
</dbReference>
<evidence type="ECO:0000259" key="10">
    <source>
        <dbReference type="PROSITE" id="PS50146"/>
    </source>
</evidence>
<keyword evidence="9" id="KW-0472">Membrane</keyword>
<evidence type="ECO:0000313" key="12">
    <source>
        <dbReference type="Proteomes" id="UP001203761"/>
    </source>
</evidence>
<keyword evidence="8" id="KW-1208">Phospholipid metabolism</keyword>
<feature type="domain" description="DAGKc" evidence="10">
    <location>
        <begin position="89"/>
        <end position="221"/>
    </location>
</feature>
<evidence type="ECO:0000256" key="3">
    <source>
        <dbReference type="ARBA" id="ARBA00022679"/>
    </source>
</evidence>
<keyword evidence="9" id="KW-1133">Transmembrane helix</keyword>
<dbReference type="PANTHER" id="PTHR12358:SF54">
    <property type="entry name" value="SPHINGOSINE KINASE RELATED PROTEIN"/>
    <property type="match status" value="1"/>
</dbReference>
<evidence type="ECO:0000256" key="4">
    <source>
        <dbReference type="ARBA" id="ARBA00022741"/>
    </source>
</evidence>
<reference evidence="11" key="1">
    <citation type="submission" date="2022-02" db="EMBL/GenBank/DDBJ databases">
        <authorList>
            <person name="Lee M."/>
            <person name="Kim S.-J."/>
            <person name="Jung M.-Y."/>
        </authorList>
    </citation>
    <scope>NUCLEOTIDE SEQUENCE</scope>
    <source>
        <strain evidence="11">JHP9</strain>
    </source>
</reference>
<dbReference type="GO" id="GO:0016301">
    <property type="term" value="F:kinase activity"/>
    <property type="evidence" value="ECO:0007669"/>
    <property type="project" value="UniProtKB-KW"/>
</dbReference>